<keyword evidence="5" id="KW-1185">Reference proteome</keyword>
<dbReference type="Pfam" id="PF08386">
    <property type="entry name" value="Abhydrolase_4"/>
    <property type="match status" value="1"/>
</dbReference>
<sequence length="590" mass="61383">MISRVVLALALTAPPAMNPAMSPTVTPAMTPGMAARHPCPVAMPPRTTCGFLEVPERRDAPGRTVKVAYAVRVAGAGDREADPVVFMGGGPGSASMDTMSVLSTMFPDRDVVTAEQRGGRHSEPSLGCPETAQALLGRLRRPAPDMTAGTTTGMTADVAAAAVRCLDRLREEGVDLRGYRTREIAADVVALREELGYDAWHLFGVGYSTRVMLGVAAADPRGVRSVVLDSFLPVGAGRYDGADRDLGGALARLEVGERFAAVRARLNASPARVPTTDPVLGRAFTARVTGDDLAAIMAGALRGADVAAVAPALVGGLAEGRDELLRPLVDAAGERLAARVWGLYHAVQCQDEVPFNTFSPKSRLFTINADKAVCDAWQVSRSEPVNATPSAPVYVLGGRYDPATPAATARSAAQALPDTRFEEFAGASHAVFLASACARQKIAAFVTDPARTPAAPCAEATARPGDLHVTGAPYLISRSPWLAAPFAAFALASLVQLVSGALRGRAPAAFGGLAGVAFTGLMGQSAHTLARANGSALAVGVPGTTGPYTWIAVASAVLTAAALLRDRGWPQIAATVIATGFLIWWFTWFL</sequence>
<evidence type="ECO:0000256" key="1">
    <source>
        <dbReference type="SAM" id="Phobius"/>
    </source>
</evidence>
<evidence type="ECO:0000256" key="2">
    <source>
        <dbReference type="SAM" id="SignalP"/>
    </source>
</evidence>
<dbReference type="PANTHER" id="PTHR43722:SF1">
    <property type="entry name" value="PROLINE IMINOPEPTIDASE"/>
    <property type="match status" value="1"/>
</dbReference>
<dbReference type="InterPro" id="IPR029058">
    <property type="entry name" value="AB_hydrolase_fold"/>
</dbReference>
<gene>
    <name evidence="4" type="ORF">E1294_12835</name>
</gene>
<dbReference type="PANTHER" id="PTHR43722">
    <property type="entry name" value="PROLINE IMINOPEPTIDASE"/>
    <property type="match status" value="1"/>
</dbReference>
<evidence type="ECO:0000313" key="4">
    <source>
        <dbReference type="EMBL" id="TDD22142.1"/>
    </source>
</evidence>
<dbReference type="Proteomes" id="UP000294543">
    <property type="component" value="Unassembled WGS sequence"/>
</dbReference>
<name>A0A4R4WWU2_9ACTN</name>
<dbReference type="GO" id="GO:0005737">
    <property type="term" value="C:cytoplasm"/>
    <property type="evidence" value="ECO:0007669"/>
    <property type="project" value="InterPro"/>
</dbReference>
<dbReference type="InterPro" id="IPR013595">
    <property type="entry name" value="Pept_S33_TAP-like_C"/>
</dbReference>
<dbReference type="GO" id="GO:0004177">
    <property type="term" value="F:aminopeptidase activity"/>
    <property type="evidence" value="ECO:0007669"/>
    <property type="project" value="UniProtKB-EC"/>
</dbReference>
<dbReference type="EMBL" id="SMKP01000028">
    <property type="protein sequence ID" value="TDD22142.1"/>
    <property type="molecule type" value="Genomic_DNA"/>
</dbReference>
<feature type="chain" id="PRO_5039576210" evidence="2">
    <location>
        <begin position="19"/>
        <end position="590"/>
    </location>
</feature>
<dbReference type="InterPro" id="IPR005944">
    <property type="entry name" value="Pro_iminopeptidase"/>
</dbReference>
<feature type="transmembrane region" description="Helical" evidence="1">
    <location>
        <begin position="547"/>
        <end position="564"/>
    </location>
</feature>
<keyword evidence="2" id="KW-0732">Signal</keyword>
<feature type="domain" description="Peptidase S33 tripeptidyl aminopeptidase-like C-terminal" evidence="3">
    <location>
        <begin position="370"/>
        <end position="450"/>
    </location>
</feature>
<evidence type="ECO:0000259" key="3">
    <source>
        <dbReference type="Pfam" id="PF08386"/>
    </source>
</evidence>
<feature type="transmembrane region" description="Helical" evidence="1">
    <location>
        <begin position="481"/>
        <end position="502"/>
    </location>
</feature>
<keyword evidence="4" id="KW-0378">Hydrolase</keyword>
<organism evidence="4 5">
    <name type="scientific">Nonomuraea diastatica</name>
    <dbReference type="NCBI Taxonomy" id="1848329"/>
    <lineage>
        <taxon>Bacteria</taxon>
        <taxon>Bacillati</taxon>
        <taxon>Actinomycetota</taxon>
        <taxon>Actinomycetes</taxon>
        <taxon>Streptosporangiales</taxon>
        <taxon>Streptosporangiaceae</taxon>
        <taxon>Nonomuraea</taxon>
    </lineage>
</organism>
<keyword evidence="1" id="KW-0472">Membrane</keyword>
<dbReference type="SUPFAM" id="SSF53474">
    <property type="entry name" value="alpha/beta-Hydrolases"/>
    <property type="match status" value="1"/>
</dbReference>
<keyword evidence="1" id="KW-1133">Transmembrane helix</keyword>
<feature type="transmembrane region" description="Helical" evidence="1">
    <location>
        <begin position="571"/>
        <end position="589"/>
    </location>
</feature>
<dbReference type="Gene3D" id="3.40.50.1820">
    <property type="entry name" value="alpha/beta hydrolase"/>
    <property type="match status" value="1"/>
</dbReference>
<dbReference type="AlphaFoldDB" id="A0A4R4WWU2"/>
<comment type="caution">
    <text evidence="4">The sequence shown here is derived from an EMBL/GenBank/DDBJ whole genome shotgun (WGS) entry which is preliminary data.</text>
</comment>
<protein>
    <submittedName>
        <fullName evidence="4">Alpha/beta hydrolase</fullName>
    </submittedName>
</protein>
<feature type="signal peptide" evidence="2">
    <location>
        <begin position="1"/>
        <end position="18"/>
    </location>
</feature>
<accession>A0A4R4WWU2</accession>
<keyword evidence="1" id="KW-0812">Transmembrane</keyword>
<reference evidence="4 5" key="1">
    <citation type="submission" date="2019-03" db="EMBL/GenBank/DDBJ databases">
        <title>Draft genome sequences of novel Actinobacteria.</title>
        <authorList>
            <person name="Sahin N."/>
            <person name="Ay H."/>
            <person name="Saygin H."/>
        </authorList>
    </citation>
    <scope>NUCLEOTIDE SEQUENCE [LARGE SCALE GENOMIC DNA]</scope>
    <source>
        <strain evidence="4 5">KC712</strain>
    </source>
</reference>
<feature type="transmembrane region" description="Helical" evidence="1">
    <location>
        <begin position="509"/>
        <end position="527"/>
    </location>
</feature>
<dbReference type="GO" id="GO:0006508">
    <property type="term" value="P:proteolysis"/>
    <property type="evidence" value="ECO:0007669"/>
    <property type="project" value="InterPro"/>
</dbReference>
<evidence type="ECO:0000313" key="5">
    <source>
        <dbReference type="Proteomes" id="UP000294543"/>
    </source>
</evidence>
<dbReference type="OrthoDB" id="9796770at2"/>
<dbReference type="RefSeq" id="WP_132508129.1">
    <property type="nucleotide sequence ID" value="NZ_SMKP01000028.1"/>
</dbReference>
<proteinExistence type="predicted"/>